<dbReference type="SUPFAM" id="SSF56024">
    <property type="entry name" value="Phospholipase D/nuclease"/>
    <property type="match status" value="1"/>
</dbReference>
<dbReference type="InterPro" id="IPR000330">
    <property type="entry name" value="SNF2_N"/>
</dbReference>
<sequence>MVRDPKLPLGDDLFSVDPASYIEFGLSTLQWPDQSRFPVNLPRRHVRSVVDEDLRSSDAPLLVAGYSSIASLIEVVASWRLARRNRPGSFRLLLGSEPFASQRAHFASAREEFTDEVRGYWLEKSVSVRLSAKVLRTIEELDQGTLQVRIIPGPPALHAKIYAGDNAATVGSSNYTDFGMARQLEANARFEAVTEPERFRALTTIANNLWSKGMAWDDAFRRLLLDLLQVVSWQEALARACAELLDGDWVRDLLPNAELAQLWPSQTAGIAQALWVVENLGSVLVADATGSGKTRMGAHLVAAVRHRLLDTGRMRRDRDLTTLVCPPAVLETWQREALISGVTIMPVSHGLLSRPDPAGPRQEVAAVARAQVLAVDEAHNFLAAESNRTRRLRETLADHVLLFTATPISRGAQDLLSLVGLLGADNFDDVTLEVLERLERGVGAEATLTEPQRDRLRREIQRFTVRRTKSMLNELVAHDEEAYRHPETDRVCRYPGHEPNVYGTGETRADEEAAESIRTAASELTGVIQLGRRLRVPPALRDDVSDEAWLAGRLKAAKGLARHHVLAAMRSSRPALVEHIAGTAAAIQAYDLSSASKGQATGNVAATVEGLAVLGPPHLELTCEIPDWLADPSAWQEACTRESDTYARILAAARRLSASRERAKADLLAQLSGRHRLVLAFDRRPITLAAIRDQLDGTSADVLVATGEATTARKQVHRLFARDSTAHAIALCSDALNEGLNLQGAAALVHLDLPTTLRVAEQRVGRVDRMDSPHDRIEVWWPDDGHAFATREIELLLTRRHASEELLGSNLPMPAFSHRDDDVVVSVAQHIRDFDRPDVPWDGIHDALDPVRRLVSGDDALVPTEVYAEHRNTRQRVMARVAPVASTTPWAFLALSGTQQGAPRWLLLDGDPATATIGVEAVADRLRVRLAEHPANVLFDEECERWLDRFLASAAEHEALLLPRRMQRALDQMAEMTSLWADQELRSGSPDQAAQWRRMHRVASPESDDERLDPYLVGEVWWDLVRPLFSDLPRTRRRRRYTRLRDLDSLLRIRPLDLSALQNAMRRVPRVEPVDKRVSAVILGVPQ</sequence>
<evidence type="ECO:0000313" key="4">
    <source>
        <dbReference type="Proteomes" id="UP001596122"/>
    </source>
</evidence>
<dbReference type="PROSITE" id="PS51194">
    <property type="entry name" value="HELICASE_CTER"/>
    <property type="match status" value="1"/>
</dbReference>
<dbReference type="EMBL" id="JBHSLD010000014">
    <property type="protein sequence ID" value="MFC5382092.1"/>
    <property type="molecule type" value="Genomic_DNA"/>
</dbReference>
<dbReference type="PANTHER" id="PTHR10799">
    <property type="entry name" value="SNF2/RAD54 HELICASE FAMILY"/>
    <property type="match status" value="1"/>
</dbReference>
<dbReference type="Proteomes" id="UP001596122">
    <property type="component" value="Unassembled WGS sequence"/>
</dbReference>
<dbReference type="Gene3D" id="3.40.50.300">
    <property type="entry name" value="P-loop containing nucleotide triphosphate hydrolases"/>
    <property type="match status" value="2"/>
</dbReference>
<name>A0ABW0GQ11_9MICO</name>
<dbReference type="SMART" id="SM00487">
    <property type="entry name" value="DEXDc"/>
    <property type="match status" value="1"/>
</dbReference>
<keyword evidence="4" id="KW-1185">Reference proteome</keyword>
<comment type="caution">
    <text evidence="3">The sequence shown here is derived from an EMBL/GenBank/DDBJ whole genome shotgun (WGS) entry which is preliminary data.</text>
</comment>
<dbReference type="Gene3D" id="3.30.870.10">
    <property type="entry name" value="Endonuclease Chain A"/>
    <property type="match status" value="1"/>
</dbReference>
<dbReference type="InterPro" id="IPR027417">
    <property type="entry name" value="P-loop_NTPase"/>
</dbReference>
<gene>
    <name evidence="3" type="ORF">ACFPJ6_15070</name>
</gene>
<protein>
    <submittedName>
        <fullName evidence="3">SNF2-related protein</fullName>
    </submittedName>
</protein>
<dbReference type="SUPFAM" id="SSF52540">
    <property type="entry name" value="P-loop containing nucleoside triphosphate hydrolases"/>
    <property type="match status" value="2"/>
</dbReference>
<feature type="domain" description="Helicase C-terminal" evidence="2">
    <location>
        <begin position="641"/>
        <end position="819"/>
    </location>
</feature>
<organism evidence="3 4">
    <name type="scientific">Aquipuribacter nitratireducens</name>
    <dbReference type="NCBI Taxonomy" id="650104"/>
    <lineage>
        <taxon>Bacteria</taxon>
        <taxon>Bacillati</taxon>
        <taxon>Actinomycetota</taxon>
        <taxon>Actinomycetes</taxon>
        <taxon>Micrococcales</taxon>
        <taxon>Intrasporangiaceae</taxon>
        <taxon>Aquipuribacter</taxon>
    </lineage>
</organism>
<dbReference type="Pfam" id="PF00271">
    <property type="entry name" value="Helicase_C"/>
    <property type="match status" value="1"/>
</dbReference>
<dbReference type="InterPro" id="IPR014001">
    <property type="entry name" value="Helicase_ATP-bd"/>
</dbReference>
<dbReference type="CDD" id="cd09117">
    <property type="entry name" value="PLDc_Bfil_DEXD_like"/>
    <property type="match status" value="1"/>
</dbReference>
<reference evidence="4" key="1">
    <citation type="journal article" date="2019" name="Int. J. Syst. Evol. Microbiol.">
        <title>The Global Catalogue of Microorganisms (GCM) 10K type strain sequencing project: providing services to taxonomists for standard genome sequencing and annotation.</title>
        <authorList>
            <consortium name="The Broad Institute Genomics Platform"/>
            <consortium name="The Broad Institute Genome Sequencing Center for Infectious Disease"/>
            <person name="Wu L."/>
            <person name="Ma J."/>
        </authorList>
    </citation>
    <scope>NUCLEOTIDE SEQUENCE [LARGE SCALE GENOMIC DNA]</scope>
    <source>
        <strain evidence="4">CCUG 43114</strain>
    </source>
</reference>
<dbReference type="InterPro" id="IPR001650">
    <property type="entry name" value="Helicase_C-like"/>
</dbReference>
<dbReference type="Pfam" id="PF00176">
    <property type="entry name" value="SNF2-rel_dom"/>
    <property type="match status" value="1"/>
</dbReference>
<dbReference type="RefSeq" id="WP_340269803.1">
    <property type="nucleotide sequence ID" value="NZ_JBBEOG010000005.1"/>
</dbReference>
<dbReference type="PROSITE" id="PS51192">
    <property type="entry name" value="HELICASE_ATP_BIND_1"/>
    <property type="match status" value="1"/>
</dbReference>
<evidence type="ECO:0000259" key="2">
    <source>
        <dbReference type="PROSITE" id="PS51194"/>
    </source>
</evidence>
<proteinExistence type="predicted"/>
<accession>A0ABW0GQ11</accession>
<evidence type="ECO:0000259" key="1">
    <source>
        <dbReference type="PROSITE" id="PS51192"/>
    </source>
</evidence>
<evidence type="ECO:0000313" key="3">
    <source>
        <dbReference type="EMBL" id="MFC5382092.1"/>
    </source>
</evidence>
<feature type="domain" description="Helicase ATP-binding" evidence="1">
    <location>
        <begin position="274"/>
        <end position="425"/>
    </location>
</feature>